<keyword evidence="8" id="KW-1185">Reference proteome</keyword>
<evidence type="ECO:0000313" key="8">
    <source>
        <dbReference type="Proteomes" id="UP001166571"/>
    </source>
</evidence>
<evidence type="ECO:0000256" key="2">
    <source>
        <dbReference type="ARBA" id="ARBA00022475"/>
    </source>
</evidence>
<feature type="transmembrane region" description="Helical" evidence="6">
    <location>
        <begin position="55"/>
        <end position="74"/>
    </location>
</feature>
<dbReference type="PIRSF" id="PIRSF006060">
    <property type="entry name" value="AA_transporter"/>
    <property type="match status" value="1"/>
</dbReference>
<keyword evidence="2" id="KW-1003">Cell membrane</keyword>
<feature type="transmembrane region" description="Helical" evidence="6">
    <location>
        <begin position="160"/>
        <end position="181"/>
    </location>
</feature>
<dbReference type="Gene3D" id="1.20.1740.10">
    <property type="entry name" value="Amino acid/polyamine transporter I"/>
    <property type="match status" value="1"/>
</dbReference>
<feature type="transmembrane region" description="Helical" evidence="6">
    <location>
        <begin position="361"/>
        <end position="380"/>
    </location>
</feature>
<keyword evidence="4 6" id="KW-1133">Transmembrane helix</keyword>
<protein>
    <submittedName>
        <fullName evidence="7">APC family permease</fullName>
    </submittedName>
</protein>
<accession>A0ABS7MBI7</accession>
<dbReference type="Pfam" id="PF13520">
    <property type="entry name" value="AA_permease_2"/>
    <property type="match status" value="1"/>
</dbReference>
<sequence>MDQIGTDRNFDSEPSEPTLLRALNLPLLTLYGLGVTIGAGIYVLVGATAEVAGTHAPLAFLIAAVVAAFTALSYTELADRFPVSAGEAIYVEAGFETRRLTLPVGLLVALSGIVSASAIAIGAGAYLQGITGLPVSVLAISVVVAMGLLAAWGIAQSVTVAAIVTLVEIAGLLLVISWGLAGTRSTGAAAADLVPDFSSDTWAGIGAASLLAFFAFVGFEDMVNVAEEVQEPARTYPRAIILTLVIATLLYAATTTAVILSVPMVELAGSAAPLALVFADAPTLLRDLFVVIAIVATMNGILIQIIMASRVFFGLARGGHLPRQLSAISPLTRTPIVATALVVLIIAVLTQALPIETLAERTSQIVLIVFILVNLALLRLKSRTTAPAAEISIPRIVPAIGAVSGVALMLSGLL</sequence>
<keyword evidence="5 6" id="KW-0472">Membrane</keyword>
<dbReference type="RefSeq" id="WP_222135671.1">
    <property type="nucleotide sequence ID" value="NZ_JAILXK010000001.1"/>
</dbReference>
<organism evidence="7 8">
    <name type="scientific">Sphingopyxis jiangsuensis</name>
    <dbReference type="NCBI Taxonomy" id="2871171"/>
    <lineage>
        <taxon>Bacteria</taxon>
        <taxon>Pseudomonadati</taxon>
        <taxon>Pseudomonadota</taxon>
        <taxon>Alphaproteobacteria</taxon>
        <taxon>Sphingomonadales</taxon>
        <taxon>Sphingomonadaceae</taxon>
        <taxon>Sphingopyxis</taxon>
    </lineage>
</organism>
<feature type="transmembrane region" description="Helical" evidence="6">
    <location>
        <begin position="239"/>
        <end position="260"/>
    </location>
</feature>
<evidence type="ECO:0000256" key="3">
    <source>
        <dbReference type="ARBA" id="ARBA00022692"/>
    </source>
</evidence>
<dbReference type="PANTHER" id="PTHR42770">
    <property type="entry name" value="AMINO ACID TRANSPORTER-RELATED"/>
    <property type="match status" value="1"/>
</dbReference>
<feature type="transmembrane region" description="Helical" evidence="6">
    <location>
        <begin position="392"/>
        <end position="413"/>
    </location>
</feature>
<comment type="subcellular location">
    <subcellularLocation>
        <location evidence="1">Cell membrane</location>
        <topology evidence="1">Multi-pass membrane protein</topology>
    </subcellularLocation>
</comment>
<feature type="transmembrane region" description="Helical" evidence="6">
    <location>
        <begin position="201"/>
        <end position="219"/>
    </location>
</feature>
<name>A0ABS7MBI7_9SPHN</name>
<reference evidence="7" key="1">
    <citation type="submission" date="2021-08" db="EMBL/GenBank/DDBJ databases">
        <title>Sphingopyxis panaciterrulae sp. nov., isolated from the surface water of the Yellow Sea.</title>
        <authorList>
            <person name="Gao Z."/>
            <person name="Zhang D."/>
            <person name="Zhang A."/>
        </authorList>
    </citation>
    <scope>NUCLEOTIDE SEQUENCE</scope>
    <source>
        <strain evidence="7">XHP0097</strain>
    </source>
</reference>
<comment type="caution">
    <text evidence="7">The sequence shown here is derived from an EMBL/GenBank/DDBJ whole genome shotgun (WGS) entry which is preliminary data.</text>
</comment>
<evidence type="ECO:0000256" key="4">
    <source>
        <dbReference type="ARBA" id="ARBA00022989"/>
    </source>
</evidence>
<feature type="transmembrane region" description="Helical" evidence="6">
    <location>
        <begin position="104"/>
        <end position="127"/>
    </location>
</feature>
<gene>
    <name evidence="7" type="ORF">K5P26_02630</name>
</gene>
<feature type="transmembrane region" description="Helical" evidence="6">
    <location>
        <begin position="133"/>
        <end position="153"/>
    </location>
</feature>
<dbReference type="EMBL" id="JAILXK010000001">
    <property type="protein sequence ID" value="MBY4636034.1"/>
    <property type="molecule type" value="Genomic_DNA"/>
</dbReference>
<evidence type="ECO:0000256" key="1">
    <source>
        <dbReference type="ARBA" id="ARBA00004651"/>
    </source>
</evidence>
<feature type="transmembrane region" description="Helical" evidence="6">
    <location>
        <begin position="288"/>
        <end position="313"/>
    </location>
</feature>
<proteinExistence type="predicted"/>
<evidence type="ECO:0000256" key="6">
    <source>
        <dbReference type="SAM" id="Phobius"/>
    </source>
</evidence>
<feature type="transmembrane region" description="Helical" evidence="6">
    <location>
        <begin position="334"/>
        <end position="355"/>
    </location>
</feature>
<evidence type="ECO:0000313" key="7">
    <source>
        <dbReference type="EMBL" id="MBY4636034.1"/>
    </source>
</evidence>
<evidence type="ECO:0000256" key="5">
    <source>
        <dbReference type="ARBA" id="ARBA00023136"/>
    </source>
</evidence>
<dbReference type="Proteomes" id="UP001166571">
    <property type="component" value="Unassembled WGS sequence"/>
</dbReference>
<dbReference type="PANTHER" id="PTHR42770:SF11">
    <property type="entry name" value="INNER MEMBRANE TRANSPORT PROTEIN YBAT"/>
    <property type="match status" value="1"/>
</dbReference>
<feature type="transmembrane region" description="Helical" evidence="6">
    <location>
        <begin position="28"/>
        <end position="49"/>
    </location>
</feature>
<keyword evidence="3 6" id="KW-0812">Transmembrane</keyword>
<dbReference type="InterPro" id="IPR050367">
    <property type="entry name" value="APC_superfamily"/>
</dbReference>
<dbReference type="InterPro" id="IPR002293">
    <property type="entry name" value="AA/rel_permease1"/>
</dbReference>